<accession>A0A6A4R9A2</accession>
<protein>
    <submittedName>
        <fullName evidence="1">Uncharacterized protein</fullName>
    </submittedName>
</protein>
<gene>
    <name evidence="1" type="ORF">GP644_23015</name>
</gene>
<sequence length="52" mass="5892">MISYLTAKCQIRWAIGVFKLIIDGQWITIRDIRAAAANLRFVRVAVIDASRS</sequence>
<dbReference type="Proteomes" id="UP000441586">
    <property type="component" value="Unassembled WGS sequence"/>
</dbReference>
<evidence type="ECO:0000313" key="1">
    <source>
        <dbReference type="EMBL" id="KAE9625087.1"/>
    </source>
</evidence>
<proteinExistence type="predicted"/>
<organism evidence="1 2">
    <name type="scientific">Parasedimentitalea maritima</name>
    <dbReference type="NCBI Taxonomy" id="2578117"/>
    <lineage>
        <taxon>Bacteria</taxon>
        <taxon>Pseudomonadati</taxon>
        <taxon>Pseudomonadota</taxon>
        <taxon>Alphaproteobacteria</taxon>
        <taxon>Rhodobacterales</taxon>
        <taxon>Paracoccaceae</taxon>
        <taxon>Parasedimentitalea</taxon>
    </lineage>
</organism>
<evidence type="ECO:0000313" key="2">
    <source>
        <dbReference type="Proteomes" id="UP000441586"/>
    </source>
</evidence>
<comment type="caution">
    <text evidence="1">The sequence shown here is derived from an EMBL/GenBank/DDBJ whole genome shotgun (WGS) entry which is preliminary data.</text>
</comment>
<dbReference type="EMBL" id="WSFO01000023">
    <property type="protein sequence ID" value="KAE9625087.1"/>
    <property type="molecule type" value="Genomic_DNA"/>
</dbReference>
<dbReference type="AlphaFoldDB" id="A0A6A4R9A2"/>
<name>A0A6A4R9A2_9RHOB</name>
<reference evidence="1 2" key="1">
    <citation type="submission" date="2019-12" db="EMBL/GenBank/DDBJ databases">
        <authorList>
            <person name="Zhang Y.-J."/>
        </authorList>
    </citation>
    <scope>NUCLEOTIDE SEQUENCE [LARGE SCALE GENOMIC DNA]</scope>
    <source>
        <strain evidence="1 2">H18S-6</strain>
    </source>
</reference>